<protein>
    <submittedName>
        <fullName evidence="1">Outer membrane beta-barrel protein</fullName>
    </submittedName>
</protein>
<proteinExistence type="predicted"/>
<organism evidence="1 2">
    <name type="scientific">Rhodocytophaga rosea</name>
    <dbReference type="NCBI Taxonomy" id="2704465"/>
    <lineage>
        <taxon>Bacteria</taxon>
        <taxon>Pseudomonadati</taxon>
        <taxon>Bacteroidota</taxon>
        <taxon>Cytophagia</taxon>
        <taxon>Cytophagales</taxon>
        <taxon>Rhodocytophagaceae</taxon>
        <taxon>Rhodocytophaga</taxon>
    </lineage>
</organism>
<dbReference type="EMBL" id="CP048222">
    <property type="protein sequence ID" value="QHT71739.1"/>
    <property type="molecule type" value="Genomic_DNA"/>
</dbReference>
<dbReference type="RefSeq" id="WP_162447666.1">
    <property type="nucleotide sequence ID" value="NZ_CP048222.1"/>
</dbReference>
<name>A0A6C0GU66_9BACT</name>
<dbReference type="Proteomes" id="UP000480178">
    <property type="component" value="Chromosome"/>
</dbReference>
<gene>
    <name evidence="1" type="ORF">GXP67_36280</name>
</gene>
<evidence type="ECO:0000313" key="2">
    <source>
        <dbReference type="Proteomes" id="UP000480178"/>
    </source>
</evidence>
<dbReference type="Pfam" id="PF07642">
    <property type="entry name" value="BBP2"/>
    <property type="match status" value="1"/>
</dbReference>
<dbReference type="KEGG" id="rhoz:GXP67_36280"/>
<evidence type="ECO:0000313" key="1">
    <source>
        <dbReference type="EMBL" id="QHT71739.1"/>
    </source>
</evidence>
<keyword evidence="2" id="KW-1185">Reference proteome</keyword>
<accession>A0A6C0GU66</accession>
<dbReference type="AlphaFoldDB" id="A0A6C0GU66"/>
<sequence>MKTGCLFIILFLGVFLLGMAQTDVDSISAGVLKNQALPQVTVGGYIDIYFGYDFSRPPSKDRPYFVSSNRHNEFSINLAFVDLKFSSKRARATFRPAIGSNMGANYSAEPAIFRNLFEGNVGIKVVTNKNIWIDAGVF</sequence>
<dbReference type="InterPro" id="IPR011486">
    <property type="entry name" value="BBP2"/>
</dbReference>
<reference evidence="1 2" key="1">
    <citation type="submission" date="2020-01" db="EMBL/GenBank/DDBJ databases">
        <authorList>
            <person name="Kim M.K."/>
        </authorList>
    </citation>
    <scope>NUCLEOTIDE SEQUENCE [LARGE SCALE GENOMIC DNA]</scope>
    <source>
        <strain evidence="1 2">172606-1</strain>
    </source>
</reference>